<proteinExistence type="predicted"/>
<sequence>MSYDKIEYVYNFAKKSDLITNDNMKKHLVGEDNSILEFRHI</sequence>
<reference evidence="1 2" key="1">
    <citation type="journal article" date="2016" name="Int. J. Syst. Evol. Microbiol.">
        <title>Descriptions of Anaerotaenia torta gen. nov., sp. nov. and Anaerocolumna cellulosilytica gen. nov., sp. nov. isolated from a methanogenic reactor of cattle waste.</title>
        <authorList>
            <person name="Uek A."/>
            <person name="Ohtaki Y."/>
            <person name="Kaku N."/>
            <person name="Ueki K."/>
        </authorList>
    </citation>
    <scope>NUCLEOTIDE SEQUENCE [LARGE SCALE GENOMIC DNA]</scope>
    <source>
        <strain evidence="1 2">SN021</strain>
    </source>
</reference>
<organism evidence="1 2">
    <name type="scientific">Anaerocolumna cellulosilytica</name>
    <dbReference type="NCBI Taxonomy" id="433286"/>
    <lineage>
        <taxon>Bacteria</taxon>
        <taxon>Bacillati</taxon>
        <taxon>Bacillota</taxon>
        <taxon>Clostridia</taxon>
        <taxon>Lachnospirales</taxon>
        <taxon>Lachnospiraceae</taxon>
        <taxon>Anaerocolumna</taxon>
    </lineage>
</organism>
<gene>
    <name evidence="1" type="ORF">acsn021_37460</name>
</gene>
<dbReference type="EMBL" id="AP023367">
    <property type="protein sequence ID" value="BCJ96177.1"/>
    <property type="molecule type" value="Genomic_DNA"/>
</dbReference>
<dbReference type="AlphaFoldDB" id="A0A6S6R7Z5"/>
<evidence type="ECO:0000313" key="2">
    <source>
        <dbReference type="Proteomes" id="UP000515561"/>
    </source>
</evidence>
<protein>
    <submittedName>
        <fullName evidence="1">Uncharacterized protein</fullName>
    </submittedName>
</protein>
<dbReference type="KEGG" id="acel:acsn021_37460"/>
<name>A0A6S6R7Z5_9FIRM</name>
<keyword evidence="2" id="KW-1185">Reference proteome</keyword>
<accession>A0A6S6R7Z5</accession>
<evidence type="ECO:0000313" key="1">
    <source>
        <dbReference type="EMBL" id="BCJ96177.1"/>
    </source>
</evidence>
<dbReference type="Proteomes" id="UP000515561">
    <property type="component" value="Chromosome"/>
</dbReference>